<dbReference type="Proteomes" id="UP001549749">
    <property type="component" value="Unassembled WGS sequence"/>
</dbReference>
<feature type="compositionally biased region" description="Basic and acidic residues" evidence="1">
    <location>
        <begin position="324"/>
        <end position="334"/>
    </location>
</feature>
<dbReference type="RefSeq" id="WP_354661087.1">
    <property type="nucleotide sequence ID" value="NZ_JBEXAC010000002.1"/>
</dbReference>
<evidence type="ECO:0000256" key="1">
    <source>
        <dbReference type="SAM" id="MobiDB-lite"/>
    </source>
</evidence>
<gene>
    <name evidence="3" type="ORF">ABR189_13735</name>
</gene>
<proteinExistence type="predicted"/>
<dbReference type="EMBL" id="JBEXAC010000002">
    <property type="protein sequence ID" value="MET6998442.1"/>
    <property type="molecule type" value="Genomic_DNA"/>
</dbReference>
<evidence type="ECO:0000313" key="4">
    <source>
        <dbReference type="Proteomes" id="UP001549749"/>
    </source>
</evidence>
<feature type="domain" description="DUF4476" evidence="2">
    <location>
        <begin position="410"/>
        <end position="494"/>
    </location>
</feature>
<evidence type="ECO:0000259" key="2">
    <source>
        <dbReference type="Pfam" id="PF14771"/>
    </source>
</evidence>
<comment type="caution">
    <text evidence="3">The sequence shown here is derived from an EMBL/GenBank/DDBJ whole genome shotgun (WGS) entry which is preliminary data.</text>
</comment>
<dbReference type="InterPro" id="IPR028011">
    <property type="entry name" value="DUF4476"/>
</dbReference>
<reference evidence="3 4" key="1">
    <citation type="submission" date="2024-06" db="EMBL/GenBank/DDBJ databases">
        <title>Chitinophaga defluvii sp. nov., isolated from municipal sewage.</title>
        <authorList>
            <person name="Zhang L."/>
        </authorList>
    </citation>
    <scope>NUCLEOTIDE SEQUENCE [LARGE SCALE GENOMIC DNA]</scope>
    <source>
        <strain evidence="3 4">H8</strain>
    </source>
</reference>
<feature type="compositionally biased region" description="Basic and acidic residues" evidence="1">
    <location>
        <begin position="211"/>
        <end position="220"/>
    </location>
</feature>
<dbReference type="Pfam" id="PF14771">
    <property type="entry name" value="DUF4476"/>
    <property type="match status" value="1"/>
</dbReference>
<protein>
    <submittedName>
        <fullName evidence="3">DUF4476 domain-containing protein</fullName>
    </submittedName>
</protein>
<feature type="region of interest" description="Disordered" evidence="1">
    <location>
        <begin position="307"/>
        <end position="394"/>
    </location>
</feature>
<keyword evidence="4" id="KW-1185">Reference proteome</keyword>
<feature type="region of interest" description="Disordered" evidence="1">
    <location>
        <begin position="191"/>
        <end position="285"/>
    </location>
</feature>
<accession>A0ABV2T5Z5</accession>
<name>A0ABV2T5Z5_9BACT</name>
<feature type="region of interest" description="Disordered" evidence="1">
    <location>
        <begin position="119"/>
        <end position="141"/>
    </location>
</feature>
<sequence>MRLSYRNLLYVLVGLLLSGRLMAQDPHYFVYIQSEKSQPFYIKYKGQVLSSSDKGYLILSEIPPGTTQVTVGFPKNEAPEQLFYLKMSRNDQGYLLKKGSDDAYALYDLQTFGVVKSGDRRAMEPSAAPDEGSKLSSEEQADLARREMLTAMHKDLQDSLGGKAEITTDVKPPVKKTNSFASALDKVVKNDRPEEIPLEEPVKAAPAGEKVTQKTDKEPLTEEEQALLKEVMAEEQKTAAASEAVETAGTQPEAVPVTPEPEKKSPKKKKKASEPDFIEFTDDKGAPVATDAAGAVVSSAAGAAVGAPVEIDEPGAKRKKKQRRITDRLDDTERPNNIITDTSGYGVAMHEEEPRSNRKKRKQDAEEVAVTGTPDSNTGTPAIEEEPAGKKKSSLKMINSDCGNIMDDGTFRKMLKKVVSAKDDEGMIDAFRRQTRNYCVETSQVRTIVQLLSAEEYKYKLLDMAYAKTYDSEKYGSLENLLSDNYYKGRFKAMLKK</sequence>
<feature type="compositionally biased region" description="Basic and acidic residues" evidence="1">
    <location>
        <begin position="131"/>
        <end position="141"/>
    </location>
</feature>
<evidence type="ECO:0000313" key="3">
    <source>
        <dbReference type="EMBL" id="MET6998442.1"/>
    </source>
</evidence>
<organism evidence="3 4">
    <name type="scientific">Chitinophaga defluvii</name>
    <dbReference type="NCBI Taxonomy" id="3163343"/>
    <lineage>
        <taxon>Bacteria</taxon>
        <taxon>Pseudomonadati</taxon>
        <taxon>Bacteroidota</taxon>
        <taxon>Chitinophagia</taxon>
        <taxon>Chitinophagales</taxon>
        <taxon>Chitinophagaceae</taxon>
        <taxon>Chitinophaga</taxon>
    </lineage>
</organism>